<evidence type="ECO:0000256" key="1">
    <source>
        <dbReference type="SAM" id="Coils"/>
    </source>
</evidence>
<evidence type="ECO:0000313" key="4">
    <source>
        <dbReference type="Proteomes" id="UP000075391"/>
    </source>
</evidence>
<feature type="region of interest" description="Disordered" evidence="2">
    <location>
        <begin position="318"/>
        <end position="371"/>
    </location>
</feature>
<protein>
    <submittedName>
        <fullName evidence="3">Uncharacterized protein</fullName>
    </submittedName>
</protein>
<evidence type="ECO:0000256" key="2">
    <source>
        <dbReference type="SAM" id="MobiDB-lite"/>
    </source>
</evidence>
<proteinExistence type="predicted"/>
<accession>A0A150WID8</accession>
<feature type="coiled-coil region" evidence="1">
    <location>
        <begin position="204"/>
        <end position="231"/>
    </location>
</feature>
<sequence>MIAISFSPAQAADPFLGCADYCAMRFTAGSKAWDNCIVQTQNEGYCGRPPSSSTPTPSPAPRETPNQSTGNNQNRNQNQNQQSQCYAQYESLLQQCNTQIEDTSYTCDEKNDSGMNSVANTASQLALLMGQQTSASVQAACSRMGDLSQAASGALAAYRLTCSESMKTCRTTCDAAVDYVKANTTCFPTNSATQLSAVNALSQAQSRRDKCNNFESKMNEAQQAIQNYGATSANASQCEEQNKGEATSTTPDFCKTTPNYPGCNPAEPVDCTKPELASSNKVCICTKNPLDSACFTQEKTTGNAQVGNLIDSSSRLAAKGGDDLGGDLPGLPGIEHGQLPSGGYGDAVDGAQGGGGSSLGGESSSGGGSYADALNGEGNAAANEKASNVNGGYYGGGGGSGSGLGGGSGSDGQPGVRQPSAAGTGGVAGKGGPDLRQFLPGGKFDPRLRGVAGASGPDGITGPHSNIWHKIQNRYKVVSPSLLPY</sequence>
<feature type="region of interest" description="Disordered" evidence="2">
    <location>
        <begin position="44"/>
        <end position="80"/>
    </location>
</feature>
<evidence type="ECO:0000313" key="3">
    <source>
        <dbReference type="EMBL" id="KYG63259.1"/>
    </source>
</evidence>
<comment type="caution">
    <text evidence="3">The sequence shown here is derived from an EMBL/GenBank/DDBJ whole genome shotgun (WGS) entry which is preliminary data.</text>
</comment>
<reference evidence="3 4" key="1">
    <citation type="submission" date="2016-03" db="EMBL/GenBank/DDBJ databases">
        <authorList>
            <person name="Ploux O."/>
        </authorList>
    </citation>
    <scope>NUCLEOTIDE SEQUENCE [LARGE SCALE GENOMIC DNA]</scope>
    <source>
        <strain evidence="3 4">BER2</strain>
    </source>
</reference>
<feature type="compositionally biased region" description="Low complexity" evidence="2">
    <location>
        <begin position="63"/>
        <end position="80"/>
    </location>
</feature>
<dbReference type="RefSeq" id="WP_063243625.1">
    <property type="nucleotide sequence ID" value="NZ_LUKF01000014.1"/>
</dbReference>
<dbReference type="EMBL" id="LUKF01000014">
    <property type="protein sequence ID" value="KYG63259.1"/>
    <property type="molecule type" value="Genomic_DNA"/>
</dbReference>
<name>A0A150WID8_BDEBC</name>
<feature type="compositionally biased region" description="Gly residues" evidence="2">
    <location>
        <begin position="340"/>
        <end position="369"/>
    </location>
</feature>
<keyword evidence="1" id="KW-0175">Coiled coil</keyword>
<organism evidence="3 4">
    <name type="scientific">Bdellovibrio bacteriovorus</name>
    <dbReference type="NCBI Taxonomy" id="959"/>
    <lineage>
        <taxon>Bacteria</taxon>
        <taxon>Pseudomonadati</taxon>
        <taxon>Bdellovibrionota</taxon>
        <taxon>Bdellovibrionia</taxon>
        <taxon>Bdellovibrionales</taxon>
        <taxon>Pseudobdellovibrionaceae</taxon>
        <taxon>Bdellovibrio</taxon>
    </lineage>
</organism>
<gene>
    <name evidence="3" type="ORF">AZI85_04285</name>
</gene>
<feature type="compositionally biased region" description="Gly residues" evidence="2">
    <location>
        <begin position="423"/>
        <end position="432"/>
    </location>
</feature>
<dbReference type="AlphaFoldDB" id="A0A150WID8"/>
<dbReference type="Proteomes" id="UP000075391">
    <property type="component" value="Unassembled WGS sequence"/>
</dbReference>
<feature type="region of interest" description="Disordered" evidence="2">
    <location>
        <begin position="404"/>
        <end position="457"/>
    </location>
</feature>